<name>A0A2J6SR01_9HELO</name>
<dbReference type="RefSeq" id="XP_024730112.1">
    <property type="nucleotide sequence ID" value="XM_024870892.1"/>
</dbReference>
<dbReference type="GeneID" id="36578974"/>
<accession>A0A2J6SR01</accession>
<evidence type="ECO:0000313" key="1">
    <source>
        <dbReference type="EMBL" id="PMD53208.1"/>
    </source>
</evidence>
<dbReference type="OrthoDB" id="2157530at2759"/>
<dbReference type="InParanoid" id="A0A2J6SR01"/>
<reference evidence="1 2" key="1">
    <citation type="submission" date="2016-04" db="EMBL/GenBank/DDBJ databases">
        <title>A degradative enzymes factory behind the ericoid mycorrhizal symbiosis.</title>
        <authorList>
            <consortium name="DOE Joint Genome Institute"/>
            <person name="Martino E."/>
            <person name="Morin E."/>
            <person name="Grelet G."/>
            <person name="Kuo A."/>
            <person name="Kohler A."/>
            <person name="Daghino S."/>
            <person name="Barry K."/>
            <person name="Choi C."/>
            <person name="Cichocki N."/>
            <person name="Clum A."/>
            <person name="Copeland A."/>
            <person name="Hainaut M."/>
            <person name="Haridas S."/>
            <person name="Labutti K."/>
            <person name="Lindquist E."/>
            <person name="Lipzen A."/>
            <person name="Khouja H.-R."/>
            <person name="Murat C."/>
            <person name="Ohm R."/>
            <person name="Olson A."/>
            <person name="Spatafora J."/>
            <person name="Veneault-Fourrey C."/>
            <person name="Henrissat B."/>
            <person name="Grigoriev I."/>
            <person name="Martin F."/>
            <person name="Perotto S."/>
        </authorList>
    </citation>
    <scope>NUCLEOTIDE SEQUENCE [LARGE SCALE GENOMIC DNA]</scope>
    <source>
        <strain evidence="1 2">E</strain>
    </source>
</reference>
<proteinExistence type="predicted"/>
<sequence>MSFVDEPVDKWSIQAVDSLLMRSYWSRMWIIQEVVLAKVLESDRFIDDKSIYWRLTICKMTRYRRSEF</sequence>
<gene>
    <name evidence="1" type="ORF">K444DRAFT_186820</name>
</gene>
<evidence type="ECO:0000313" key="2">
    <source>
        <dbReference type="Proteomes" id="UP000235371"/>
    </source>
</evidence>
<dbReference type="AlphaFoldDB" id="A0A2J6SR01"/>
<evidence type="ECO:0008006" key="3">
    <source>
        <dbReference type="Google" id="ProtNLM"/>
    </source>
</evidence>
<organism evidence="1 2">
    <name type="scientific">Hyaloscypha bicolor E</name>
    <dbReference type="NCBI Taxonomy" id="1095630"/>
    <lineage>
        <taxon>Eukaryota</taxon>
        <taxon>Fungi</taxon>
        <taxon>Dikarya</taxon>
        <taxon>Ascomycota</taxon>
        <taxon>Pezizomycotina</taxon>
        <taxon>Leotiomycetes</taxon>
        <taxon>Helotiales</taxon>
        <taxon>Hyaloscyphaceae</taxon>
        <taxon>Hyaloscypha</taxon>
        <taxon>Hyaloscypha bicolor</taxon>
    </lineage>
</organism>
<keyword evidence="2" id="KW-1185">Reference proteome</keyword>
<dbReference type="EMBL" id="KZ613892">
    <property type="protein sequence ID" value="PMD53208.1"/>
    <property type="molecule type" value="Genomic_DNA"/>
</dbReference>
<dbReference type="Proteomes" id="UP000235371">
    <property type="component" value="Unassembled WGS sequence"/>
</dbReference>
<protein>
    <recommendedName>
        <fullName evidence="3">Heterokaryon incompatibility domain-containing protein</fullName>
    </recommendedName>
</protein>